<dbReference type="InterPro" id="IPR012394">
    <property type="entry name" value="Aldehyde_DH_NAD(P)"/>
</dbReference>
<comment type="similarity">
    <text evidence="1 3 6">Belongs to the aldehyde dehydrogenase family.</text>
</comment>
<dbReference type="FunFam" id="3.40.605.10:FF:000007">
    <property type="entry name" value="NAD/NADP-dependent betaine aldehyde dehydrogenase"/>
    <property type="match status" value="1"/>
</dbReference>
<evidence type="ECO:0000313" key="9">
    <source>
        <dbReference type="Proteomes" id="UP000255355"/>
    </source>
</evidence>
<feature type="domain" description="Aldehyde dehydrogenase" evidence="7">
    <location>
        <begin position="14"/>
        <end position="467"/>
    </location>
</feature>
<dbReference type="Gene3D" id="3.40.309.10">
    <property type="entry name" value="Aldehyde Dehydrogenase, Chain A, domain 2"/>
    <property type="match status" value="1"/>
</dbReference>
<dbReference type="Gene3D" id="3.40.605.10">
    <property type="entry name" value="Aldehyde Dehydrogenase, Chain A, domain 1"/>
    <property type="match status" value="1"/>
</dbReference>
<reference evidence="8 9" key="1">
    <citation type="submission" date="2018-07" db="EMBL/GenBank/DDBJ databases">
        <title>Genomic Encyclopedia of Type Strains, Phase IV (KMG-IV): sequencing the most valuable type-strain genomes for metagenomic binning, comparative biology and taxonomic classification.</title>
        <authorList>
            <person name="Goeker M."/>
        </authorList>
    </citation>
    <scope>NUCLEOTIDE SEQUENCE [LARGE SCALE GENOMIC DNA]</scope>
    <source>
        <strain evidence="8 9">DSM 44952</strain>
    </source>
</reference>
<dbReference type="STRING" id="1210089.GCA_001613165_02193"/>
<dbReference type="FunFam" id="3.40.309.10:FF:000009">
    <property type="entry name" value="Aldehyde dehydrogenase A"/>
    <property type="match status" value="1"/>
</dbReference>
<evidence type="ECO:0000256" key="6">
    <source>
        <dbReference type="RuleBase" id="RU003345"/>
    </source>
</evidence>
<dbReference type="InterPro" id="IPR016162">
    <property type="entry name" value="Ald_DH_N"/>
</dbReference>
<dbReference type="SUPFAM" id="SSF53720">
    <property type="entry name" value="ALDH-like"/>
    <property type="match status" value="1"/>
</dbReference>
<dbReference type="GO" id="GO:0006081">
    <property type="term" value="P:aldehyde metabolic process"/>
    <property type="evidence" value="ECO:0007669"/>
    <property type="project" value="InterPro"/>
</dbReference>
<dbReference type="RefSeq" id="WP_068017435.1">
    <property type="nucleotide sequence ID" value="NZ_QQAZ01000001.1"/>
</dbReference>
<evidence type="ECO:0000256" key="5">
    <source>
        <dbReference type="PROSITE-ProRule" id="PRU10007"/>
    </source>
</evidence>
<evidence type="ECO:0000256" key="3">
    <source>
        <dbReference type="PIRNR" id="PIRNR036492"/>
    </source>
</evidence>
<name>A0A370HE87_9NOCA</name>
<evidence type="ECO:0000256" key="4">
    <source>
        <dbReference type="PIRSR" id="PIRSR036492-1"/>
    </source>
</evidence>
<evidence type="ECO:0000259" key="7">
    <source>
        <dbReference type="Pfam" id="PF00171"/>
    </source>
</evidence>
<dbReference type="Proteomes" id="UP000255355">
    <property type="component" value="Unassembled WGS sequence"/>
</dbReference>
<comment type="caution">
    <text evidence="8">The sequence shown here is derived from an EMBL/GenBank/DDBJ whole genome shotgun (WGS) entry which is preliminary data.</text>
</comment>
<dbReference type="EMBL" id="QQAZ01000001">
    <property type="protein sequence ID" value="RDI55345.1"/>
    <property type="molecule type" value="Genomic_DNA"/>
</dbReference>
<accession>A0A370HE87</accession>
<feature type="active site" evidence="4 5">
    <location>
        <position position="246"/>
    </location>
</feature>
<evidence type="ECO:0000313" key="8">
    <source>
        <dbReference type="EMBL" id="RDI55345.1"/>
    </source>
</evidence>
<dbReference type="AlphaFoldDB" id="A0A370HE87"/>
<dbReference type="InterPro" id="IPR015590">
    <property type="entry name" value="Aldehyde_DH_dom"/>
</dbReference>
<gene>
    <name evidence="8" type="ORF">DFR68_101178</name>
</gene>
<evidence type="ECO:0000256" key="2">
    <source>
        <dbReference type="ARBA" id="ARBA00023002"/>
    </source>
</evidence>
<dbReference type="InterPro" id="IPR029510">
    <property type="entry name" value="Ald_DH_CS_GLU"/>
</dbReference>
<dbReference type="PROSITE" id="PS00687">
    <property type="entry name" value="ALDEHYDE_DEHYDR_GLU"/>
    <property type="match status" value="1"/>
</dbReference>
<protein>
    <recommendedName>
        <fullName evidence="3">Aldehyde dehydrogenase</fullName>
    </recommendedName>
</protein>
<dbReference type="InterPro" id="IPR016161">
    <property type="entry name" value="Ald_DH/histidinol_DH"/>
</dbReference>
<dbReference type="PANTHER" id="PTHR11699">
    <property type="entry name" value="ALDEHYDE DEHYDROGENASE-RELATED"/>
    <property type="match status" value="1"/>
</dbReference>
<dbReference type="CDD" id="cd07099">
    <property type="entry name" value="ALDH_DDALDH"/>
    <property type="match status" value="1"/>
</dbReference>
<feature type="active site" evidence="4">
    <location>
        <position position="280"/>
    </location>
</feature>
<dbReference type="OrthoDB" id="6882680at2"/>
<dbReference type="GO" id="GO:0016620">
    <property type="term" value="F:oxidoreductase activity, acting on the aldehyde or oxo group of donors, NAD or NADP as acceptor"/>
    <property type="evidence" value="ECO:0007669"/>
    <property type="project" value="InterPro"/>
</dbReference>
<dbReference type="PIRSF" id="PIRSF036492">
    <property type="entry name" value="ALDH"/>
    <property type="match status" value="1"/>
</dbReference>
<keyword evidence="9" id="KW-1185">Reference proteome</keyword>
<dbReference type="Pfam" id="PF00171">
    <property type="entry name" value="Aldedh"/>
    <property type="match status" value="1"/>
</dbReference>
<organism evidence="8 9">
    <name type="scientific">Nocardia mexicana</name>
    <dbReference type="NCBI Taxonomy" id="279262"/>
    <lineage>
        <taxon>Bacteria</taxon>
        <taxon>Bacillati</taxon>
        <taxon>Actinomycetota</taxon>
        <taxon>Actinomycetes</taxon>
        <taxon>Mycobacteriales</taxon>
        <taxon>Nocardiaceae</taxon>
        <taxon>Nocardia</taxon>
    </lineage>
</organism>
<keyword evidence="2 3" id="KW-0560">Oxidoreductase</keyword>
<sequence length="511" mass="55701">MAIVHSIAADDGRRRLTLDSPVDRRRIDEIDVATAAEVDEAVARARAAQANWAARDVAERAEILRRAVDVLVARRDEIMDTVQAETGKPRVEAMAVEIVPSCDFLSYWTGRARRDLRPERRKLHGYLRPLKKLYINYQPLGVVGVITPWNGPFVLSLNPVVQALLAGNTVLLKPSEVTPRSGEWVVRILREAGVPDDVVQVLHGDGETGAALVAADIDKVCFTGSVGTGRKIAAACAERLRPYTLELGGKDAMIVCADADLERAAAGAVYLSMFNTGQVCMSVERIYVVDSVADEFIRLVSQRAAEITYGPGGDTDMGPLFWDRQVDVVTRHVNDAKDKGADVVVGGAPAAGNGLYFQPTVVLDATHDMDVMTEETFGPVAAVMRVRDEEEAVRLANDSRYGLSGSVFTKDPAKARRIAARMATGSVVHNDAAVIYGVPEAPFGGRKSSGVGHVNGTDALRGFTHAQPILIDRWQTKAESLWYPYSDKTIRNLEAVVRHGFGNRFLRRFLS</sequence>
<dbReference type="InterPro" id="IPR016163">
    <property type="entry name" value="Ald_DH_C"/>
</dbReference>
<evidence type="ECO:0000256" key="1">
    <source>
        <dbReference type="ARBA" id="ARBA00009986"/>
    </source>
</evidence>
<proteinExistence type="inferred from homology"/>